<dbReference type="PATRIC" id="fig|1747903.4.peg.2442"/>
<gene>
    <name evidence="8" type="ORF">ASR47_1007196</name>
</gene>
<dbReference type="InterPro" id="IPR011701">
    <property type="entry name" value="MFS"/>
</dbReference>
<keyword evidence="5 6" id="KW-0472">Membrane</keyword>
<evidence type="ECO:0000256" key="6">
    <source>
        <dbReference type="SAM" id="Phobius"/>
    </source>
</evidence>
<evidence type="ECO:0000313" key="8">
    <source>
        <dbReference type="EMBL" id="OBV38880.1"/>
    </source>
</evidence>
<evidence type="ECO:0000256" key="2">
    <source>
        <dbReference type="ARBA" id="ARBA00022475"/>
    </source>
</evidence>
<dbReference type="Proteomes" id="UP000092713">
    <property type="component" value="Unassembled WGS sequence"/>
</dbReference>
<feature type="transmembrane region" description="Helical" evidence="6">
    <location>
        <begin position="145"/>
        <end position="164"/>
    </location>
</feature>
<feature type="transmembrane region" description="Helical" evidence="6">
    <location>
        <begin position="370"/>
        <end position="391"/>
    </location>
</feature>
<feature type="transmembrane region" description="Helical" evidence="6">
    <location>
        <begin position="56"/>
        <end position="75"/>
    </location>
</feature>
<dbReference type="STRING" id="1747903.ASR47_1007196"/>
<feature type="transmembrane region" description="Helical" evidence="6">
    <location>
        <begin position="112"/>
        <end position="133"/>
    </location>
</feature>
<protein>
    <submittedName>
        <fullName evidence="8">Putative arabinose efflux permease, MFS family</fullName>
    </submittedName>
</protein>
<dbReference type="InterPro" id="IPR036259">
    <property type="entry name" value="MFS_trans_sf"/>
</dbReference>
<keyword evidence="3 6" id="KW-0812">Transmembrane</keyword>
<dbReference type="SUPFAM" id="SSF103473">
    <property type="entry name" value="MFS general substrate transporter"/>
    <property type="match status" value="1"/>
</dbReference>
<dbReference type="OrthoDB" id="9812189at2"/>
<feature type="transmembrane region" description="Helical" evidence="6">
    <location>
        <begin position="221"/>
        <end position="239"/>
    </location>
</feature>
<sequence length="398" mass="41391">MQLSSPLTDHASAAGQPAWSAVGAMTMCVALLIAAEFMPVSLLTPIARDLGATQGMAGQAIAVSGLFAVATSLLIPAVARRHDRRHVLIALTWTMLASLVLIAMAPDFTVLMLARALLGVTIGGFWALSTATVMRLVPGELLPKALGLMYTGNAVAAALAAPMGSYFGAIIGWRATFWTLVPLVLINLLWQAASLPSLPPLPPDASKATTSVLGLLKRRHVALAMAGAMLSFGGAFTSFTYFRPFLETYTQASVPQMSMLLLGLGVAGFAGTYGATLLLGRHLYPLLRWLPLALGLVTVLLLGVGHHLWVTAIALAAWGALNAAIPVAWSTWLTRGVRDAPESGGGLMVAAIQLSIMAGAALGGLLLDHFYITATLLGGAALLAMACLLVGNGRRLQA</sequence>
<keyword evidence="2" id="KW-1003">Cell membrane</keyword>
<dbReference type="PANTHER" id="PTHR43124">
    <property type="entry name" value="PURINE EFFLUX PUMP PBUE"/>
    <property type="match status" value="1"/>
</dbReference>
<dbReference type="GO" id="GO:0022857">
    <property type="term" value="F:transmembrane transporter activity"/>
    <property type="evidence" value="ECO:0007669"/>
    <property type="project" value="InterPro"/>
</dbReference>
<dbReference type="AlphaFoldDB" id="A0A1A7C2D4"/>
<proteinExistence type="predicted"/>
<accession>A0A1A7C2D4</accession>
<feature type="transmembrane region" description="Helical" evidence="6">
    <location>
        <begin position="345"/>
        <end position="364"/>
    </location>
</feature>
<feature type="transmembrane region" description="Helical" evidence="6">
    <location>
        <begin position="310"/>
        <end position="333"/>
    </location>
</feature>
<evidence type="ECO:0000256" key="3">
    <source>
        <dbReference type="ARBA" id="ARBA00022692"/>
    </source>
</evidence>
<dbReference type="InterPro" id="IPR020846">
    <property type="entry name" value="MFS_dom"/>
</dbReference>
<dbReference type="EMBL" id="LOCQ01000056">
    <property type="protein sequence ID" value="OBV38880.1"/>
    <property type="molecule type" value="Genomic_DNA"/>
</dbReference>
<dbReference type="Gene3D" id="1.20.1250.20">
    <property type="entry name" value="MFS general substrate transporter like domains"/>
    <property type="match status" value="1"/>
</dbReference>
<evidence type="ECO:0000256" key="4">
    <source>
        <dbReference type="ARBA" id="ARBA00022989"/>
    </source>
</evidence>
<evidence type="ECO:0000256" key="1">
    <source>
        <dbReference type="ARBA" id="ARBA00004651"/>
    </source>
</evidence>
<feature type="transmembrane region" description="Helical" evidence="6">
    <location>
        <begin position="286"/>
        <end position="304"/>
    </location>
</feature>
<dbReference type="Pfam" id="PF07690">
    <property type="entry name" value="MFS_1"/>
    <property type="match status" value="1"/>
</dbReference>
<feature type="transmembrane region" description="Helical" evidence="6">
    <location>
        <begin position="87"/>
        <end position="106"/>
    </location>
</feature>
<dbReference type="GO" id="GO:0005886">
    <property type="term" value="C:plasma membrane"/>
    <property type="evidence" value="ECO:0007669"/>
    <property type="project" value="UniProtKB-SubCell"/>
</dbReference>
<evidence type="ECO:0000259" key="7">
    <source>
        <dbReference type="PROSITE" id="PS50850"/>
    </source>
</evidence>
<organism evidence="8 9">
    <name type="scientific">Janthinobacterium psychrotolerans</name>
    <dbReference type="NCBI Taxonomy" id="1747903"/>
    <lineage>
        <taxon>Bacteria</taxon>
        <taxon>Pseudomonadati</taxon>
        <taxon>Pseudomonadota</taxon>
        <taxon>Betaproteobacteria</taxon>
        <taxon>Burkholderiales</taxon>
        <taxon>Oxalobacteraceae</taxon>
        <taxon>Janthinobacterium</taxon>
    </lineage>
</organism>
<keyword evidence="9" id="KW-1185">Reference proteome</keyword>
<comment type="caution">
    <text evidence="8">The sequence shown here is derived from an EMBL/GenBank/DDBJ whole genome shotgun (WGS) entry which is preliminary data.</text>
</comment>
<dbReference type="PANTHER" id="PTHR43124:SF5">
    <property type="entry name" value="PURINE RIBONUCLEOSIDE EFFLUX PUMP NEPI"/>
    <property type="match status" value="1"/>
</dbReference>
<evidence type="ECO:0000313" key="9">
    <source>
        <dbReference type="Proteomes" id="UP000092713"/>
    </source>
</evidence>
<feature type="transmembrane region" description="Helical" evidence="6">
    <location>
        <begin position="259"/>
        <end position="279"/>
    </location>
</feature>
<dbReference type="InterPro" id="IPR050189">
    <property type="entry name" value="MFS_Efflux_Transporters"/>
</dbReference>
<feature type="transmembrane region" description="Helical" evidence="6">
    <location>
        <begin position="21"/>
        <end position="44"/>
    </location>
</feature>
<dbReference type="RefSeq" id="WP_065308587.1">
    <property type="nucleotide sequence ID" value="NZ_LOCQ01000056.1"/>
</dbReference>
<name>A0A1A7C2D4_9BURK</name>
<feature type="transmembrane region" description="Helical" evidence="6">
    <location>
        <begin position="170"/>
        <end position="190"/>
    </location>
</feature>
<reference evidence="8 9" key="1">
    <citation type="submission" date="2016-04" db="EMBL/GenBank/DDBJ databases">
        <title>Draft genome sequence of Janthinobacterium psychrotolerans sp. nov., isolated from freshwater sediments in Denmark.</title>
        <authorList>
            <person name="Gong X."/>
            <person name="Skrivergaard S."/>
            <person name="Korsgaard B.S."/>
            <person name="Schreiber L."/>
            <person name="Marshall I.P."/>
            <person name="Finster K."/>
            <person name="Schramm A."/>
        </authorList>
    </citation>
    <scope>NUCLEOTIDE SEQUENCE [LARGE SCALE GENOMIC DNA]</scope>
    <source>
        <strain evidence="8 9">S3-2</strain>
    </source>
</reference>
<dbReference type="PROSITE" id="PS50850">
    <property type="entry name" value="MFS"/>
    <property type="match status" value="1"/>
</dbReference>
<keyword evidence="4 6" id="KW-1133">Transmembrane helix</keyword>
<comment type="subcellular location">
    <subcellularLocation>
        <location evidence="1">Cell membrane</location>
        <topology evidence="1">Multi-pass membrane protein</topology>
    </subcellularLocation>
</comment>
<feature type="domain" description="Major facilitator superfamily (MFS) profile" evidence="7">
    <location>
        <begin position="1"/>
        <end position="398"/>
    </location>
</feature>
<dbReference type="CDD" id="cd17324">
    <property type="entry name" value="MFS_NepI_like"/>
    <property type="match status" value="1"/>
</dbReference>
<evidence type="ECO:0000256" key="5">
    <source>
        <dbReference type="ARBA" id="ARBA00023136"/>
    </source>
</evidence>